<dbReference type="Pfam" id="PF04820">
    <property type="entry name" value="Trp_halogenase"/>
    <property type="match status" value="2"/>
</dbReference>
<keyword evidence="5" id="KW-1185">Reference proteome</keyword>
<evidence type="ECO:0000256" key="1">
    <source>
        <dbReference type="ARBA" id="ARBA00038396"/>
    </source>
</evidence>
<dbReference type="GeneID" id="93772458"/>
<dbReference type="GO" id="GO:0004497">
    <property type="term" value="F:monooxygenase activity"/>
    <property type="evidence" value="ECO:0007669"/>
    <property type="project" value="InterPro"/>
</dbReference>
<dbReference type="Gene3D" id="3.30.9.100">
    <property type="match status" value="1"/>
</dbReference>
<dbReference type="InterPro" id="IPR050816">
    <property type="entry name" value="Flavin-dep_Halogenase_NPB"/>
</dbReference>
<dbReference type="InterPro" id="IPR006905">
    <property type="entry name" value="Flavin_halogenase"/>
</dbReference>
<dbReference type="RefSeq" id="WP_080640553.1">
    <property type="nucleotide sequence ID" value="NZ_BOQM01000005.1"/>
</dbReference>
<evidence type="ECO:0000313" key="3">
    <source>
        <dbReference type="EMBL" id="TQL38070.1"/>
    </source>
</evidence>
<reference evidence="2 5" key="2">
    <citation type="submission" date="2021-03" db="EMBL/GenBank/DDBJ databases">
        <title>Whole genome shotgun sequence of Salinispora arenicola NBRC 105043.</title>
        <authorList>
            <person name="Komaki H."/>
            <person name="Tamura T."/>
        </authorList>
    </citation>
    <scope>NUCLEOTIDE SEQUENCE [LARGE SCALE GENOMIC DNA]</scope>
    <source>
        <strain evidence="2 5">NBRC 105043</strain>
    </source>
</reference>
<evidence type="ECO:0000313" key="4">
    <source>
        <dbReference type="Proteomes" id="UP000315983"/>
    </source>
</evidence>
<proteinExistence type="inferred from homology"/>
<evidence type="ECO:0000313" key="5">
    <source>
        <dbReference type="Proteomes" id="UP000677457"/>
    </source>
</evidence>
<evidence type="ECO:0000313" key="2">
    <source>
        <dbReference type="EMBL" id="GIM82491.1"/>
    </source>
</evidence>
<protein>
    <submittedName>
        <fullName evidence="3">Flavin-dependent dehydrogenase</fullName>
    </submittedName>
</protein>
<dbReference type="EMBL" id="VFOL01000001">
    <property type="protein sequence ID" value="TQL38070.1"/>
    <property type="molecule type" value="Genomic_DNA"/>
</dbReference>
<dbReference type="PANTHER" id="PTHR43747">
    <property type="entry name" value="FAD-BINDING PROTEIN"/>
    <property type="match status" value="1"/>
</dbReference>
<dbReference type="Proteomes" id="UP000315983">
    <property type="component" value="Unassembled WGS sequence"/>
</dbReference>
<dbReference type="Gene3D" id="3.50.50.60">
    <property type="entry name" value="FAD/NAD(P)-binding domain"/>
    <property type="match status" value="1"/>
</dbReference>
<accession>A0A542XQH8</accession>
<sequence length="584" mass="64574">MGREIGSEYDVVVMGGGPAGSTLGALLARRTTLSVAIFEKEEMPREHIGESFAHQMIPAIEQSGALEKVLASKCWVKKYGGVFNWGEVPMVAFFDHRNYLNDGVPRFAMHVNRAEFDHILLQHAADSGVKVFEDTPVKQFESDADGCTITLGDGTVVRSKYFVDASGRRNSIAAKQRREWLSTYRNIAIWQHFLGGERVQDLPGDWNIFREGNQSPIGCFAFQDGWCWYIPVPKIIDGKRRLTYSVGIVTIPEILKQKGSDFTDQKTFIDTIRRVPYLKDLIAHAEPIADKMLTATNYSMVNGRFSDYDERWLLVGDSAYFVDPLFSSGVAFATNQAVNAAMLLEHTLTGELNEQGCRDLWRDYDEGWHGMAETFALSIDQWYHALGGQDPESIYWRHRSSSPDLDIQERTFDVLLNTSVTPNLMQLITGAPMQGEGPLTRANERAEPAAIDVDATLTLAPGVVVRETVGLDVPGFKGHLPPPPFDDEVSEATKAGIATYWADPVTNRDVIESPSALPVPAHRIGFADGAIDVEIRGLAREGTAELLGYLAAGVTMRKLDGQLTMSQHQLLKRLVRAGLVVAAG</sequence>
<dbReference type="EMBL" id="BOQM01000005">
    <property type="protein sequence ID" value="GIM82491.1"/>
    <property type="molecule type" value="Genomic_DNA"/>
</dbReference>
<dbReference type="PANTHER" id="PTHR43747:SF1">
    <property type="entry name" value="SLR1998 PROTEIN"/>
    <property type="match status" value="1"/>
</dbReference>
<name>A0A542XQH8_SALAC</name>
<dbReference type="Proteomes" id="UP000677457">
    <property type="component" value="Unassembled WGS sequence"/>
</dbReference>
<comment type="similarity">
    <text evidence="1">Belongs to the flavin-dependent halogenase family. Bacterial tryptophan halogenase subfamily.</text>
</comment>
<reference evidence="3 4" key="1">
    <citation type="submission" date="2019-06" db="EMBL/GenBank/DDBJ databases">
        <title>Sequencing the genomes of 1000 actinobacteria strains.</title>
        <authorList>
            <person name="Klenk H.-P."/>
        </authorList>
    </citation>
    <scope>NUCLEOTIDE SEQUENCE [LARGE SCALE GENOMIC DNA]</scope>
    <source>
        <strain evidence="3 4">DSM 44819</strain>
    </source>
</reference>
<dbReference type="SUPFAM" id="SSF51905">
    <property type="entry name" value="FAD/NAD(P)-binding domain"/>
    <property type="match status" value="1"/>
</dbReference>
<gene>
    <name evidence="3" type="ORF">FB564_3244</name>
    <name evidence="2" type="ORF">Sar04_07410</name>
</gene>
<comment type="caution">
    <text evidence="3">The sequence shown here is derived from an EMBL/GenBank/DDBJ whole genome shotgun (WGS) entry which is preliminary data.</text>
</comment>
<dbReference type="AlphaFoldDB" id="A0A542XQH8"/>
<organism evidence="3 4">
    <name type="scientific">Salinispora arenicola</name>
    <dbReference type="NCBI Taxonomy" id="168697"/>
    <lineage>
        <taxon>Bacteria</taxon>
        <taxon>Bacillati</taxon>
        <taxon>Actinomycetota</taxon>
        <taxon>Actinomycetes</taxon>
        <taxon>Micromonosporales</taxon>
        <taxon>Micromonosporaceae</taxon>
        <taxon>Salinispora</taxon>
    </lineage>
</organism>
<dbReference type="PRINTS" id="PR00420">
    <property type="entry name" value="RNGMNOXGNASE"/>
</dbReference>
<dbReference type="InterPro" id="IPR036188">
    <property type="entry name" value="FAD/NAD-bd_sf"/>
</dbReference>